<comment type="caution">
    <text evidence="8">The sequence shown here is derived from an EMBL/GenBank/DDBJ whole genome shotgun (WGS) entry which is preliminary data.</text>
</comment>
<keyword evidence="6" id="KW-0472">Membrane</keyword>
<dbReference type="SUPFAM" id="SSF143597">
    <property type="entry name" value="YojJ-like"/>
    <property type="match status" value="1"/>
</dbReference>
<feature type="domain" description="DAC" evidence="7">
    <location>
        <begin position="87"/>
        <end position="250"/>
    </location>
</feature>
<organism evidence="8 9">
    <name type="scientific">Tectimicrobiota bacterium</name>
    <dbReference type="NCBI Taxonomy" id="2528274"/>
    <lineage>
        <taxon>Bacteria</taxon>
        <taxon>Pseudomonadati</taxon>
        <taxon>Nitrospinota/Tectimicrobiota group</taxon>
        <taxon>Candidatus Tectimicrobiota</taxon>
    </lineage>
</organism>
<evidence type="ECO:0000313" key="8">
    <source>
        <dbReference type="EMBL" id="MBI3127906.1"/>
    </source>
</evidence>
<evidence type="ECO:0000259" key="7">
    <source>
        <dbReference type="PROSITE" id="PS51794"/>
    </source>
</evidence>
<dbReference type="Gene3D" id="3.40.1700.10">
    <property type="entry name" value="DNA integrity scanning protein, DisA, N-terminal domain"/>
    <property type="match status" value="1"/>
</dbReference>
<keyword evidence="4" id="KW-0547">Nucleotide-binding</keyword>
<comment type="catalytic activity">
    <reaction evidence="1">
        <text>2 ATP = 3',3'-c-di-AMP + 2 diphosphate</text>
        <dbReference type="Rhea" id="RHEA:35655"/>
        <dbReference type="ChEBI" id="CHEBI:30616"/>
        <dbReference type="ChEBI" id="CHEBI:33019"/>
        <dbReference type="ChEBI" id="CHEBI:71500"/>
        <dbReference type="EC" id="2.7.7.85"/>
    </reaction>
</comment>
<evidence type="ECO:0000256" key="2">
    <source>
        <dbReference type="ARBA" id="ARBA00022679"/>
    </source>
</evidence>
<keyword evidence="6" id="KW-0812">Transmembrane</keyword>
<dbReference type="GO" id="GO:0004016">
    <property type="term" value="F:adenylate cyclase activity"/>
    <property type="evidence" value="ECO:0007669"/>
    <property type="project" value="TreeGrafter"/>
</dbReference>
<dbReference type="PANTHER" id="PTHR34185:SF1">
    <property type="entry name" value="DIADENYLATE CYCLASE"/>
    <property type="match status" value="1"/>
</dbReference>
<dbReference type="InterPro" id="IPR012505">
    <property type="entry name" value="YbbR"/>
</dbReference>
<dbReference type="Gene3D" id="2.170.120.30">
    <property type="match status" value="1"/>
</dbReference>
<accession>A0A932HYE9</accession>
<dbReference type="PROSITE" id="PS51794">
    <property type="entry name" value="DAC"/>
    <property type="match status" value="1"/>
</dbReference>
<dbReference type="InterPro" id="IPR050338">
    <property type="entry name" value="DisA"/>
</dbReference>
<evidence type="ECO:0000256" key="5">
    <source>
        <dbReference type="ARBA" id="ARBA00022840"/>
    </source>
</evidence>
<dbReference type="InterPro" id="IPR036888">
    <property type="entry name" value="DNA_integrity_DisA_N_sf"/>
</dbReference>
<keyword evidence="5" id="KW-0067">ATP-binding</keyword>
<dbReference type="PANTHER" id="PTHR34185">
    <property type="entry name" value="DIADENYLATE CYCLASE"/>
    <property type="match status" value="1"/>
</dbReference>
<reference evidence="8" key="1">
    <citation type="submission" date="2020-07" db="EMBL/GenBank/DDBJ databases">
        <title>Huge and variable diversity of episymbiotic CPR bacteria and DPANN archaea in groundwater ecosystems.</title>
        <authorList>
            <person name="He C.Y."/>
            <person name="Keren R."/>
            <person name="Whittaker M."/>
            <person name="Farag I.F."/>
            <person name="Doudna J."/>
            <person name="Cate J.H.D."/>
            <person name="Banfield J.F."/>
        </authorList>
    </citation>
    <scope>NUCLEOTIDE SEQUENCE</scope>
    <source>
        <strain evidence="8">NC_groundwater_763_Ag_S-0.2um_68_21</strain>
    </source>
</reference>
<proteinExistence type="predicted"/>
<evidence type="ECO:0000256" key="4">
    <source>
        <dbReference type="ARBA" id="ARBA00022741"/>
    </source>
</evidence>
<keyword evidence="6" id="KW-1133">Transmembrane helix</keyword>
<dbReference type="Pfam" id="PF02457">
    <property type="entry name" value="DAC"/>
    <property type="match status" value="1"/>
</dbReference>
<dbReference type="GO" id="GO:0005524">
    <property type="term" value="F:ATP binding"/>
    <property type="evidence" value="ECO:0007669"/>
    <property type="project" value="UniProtKB-KW"/>
</dbReference>
<dbReference type="InterPro" id="IPR003390">
    <property type="entry name" value="DNA_integrity_scan_DisA_N"/>
</dbReference>
<gene>
    <name evidence="8" type="ORF">HYZ11_09905</name>
</gene>
<feature type="transmembrane region" description="Helical" evidence="6">
    <location>
        <begin position="12"/>
        <end position="30"/>
    </location>
</feature>
<dbReference type="AlphaFoldDB" id="A0A932HYE9"/>
<evidence type="ECO:0000256" key="1">
    <source>
        <dbReference type="ARBA" id="ARBA00000877"/>
    </source>
</evidence>
<keyword evidence="3" id="KW-0548">Nucleotidyltransferase</keyword>
<evidence type="ECO:0000313" key="9">
    <source>
        <dbReference type="Proteomes" id="UP000782312"/>
    </source>
</evidence>
<dbReference type="GO" id="GO:0106408">
    <property type="term" value="F:diadenylate cyclase activity"/>
    <property type="evidence" value="ECO:0007669"/>
    <property type="project" value="UniProtKB-EC"/>
</dbReference>
<evidence type="ECO:0000256" key="6">
    <source>
        <dbReference type="SAM" id="Phobius"/>
    </source>
</evidence>
<dbReference type="Proteomes" id="UP000782312">
    <property type="component" value="Unassembled WGS sequence"/>
</dbReference>
<evidence type="ECO:0000256" key="3">
    <source>
        <dbReference type="ARBA" id="ARBA00022695"/>
    </source>
</evidence>
<name>A0A932HYE9_UNCTE</name>
<sequence length="423" mass="46938">MAEWLERVKDLIVRIPWSQVIDIGIMWFLVHQVYVRFQGTQAMRLLVRVFLLFVAYLAAHSANLILTSFLLWALWLAALLLFLVNFQGEIRRIAMQLRPVSRLSVLLRRARRVVLPEESVLGLAESAFALARKGIGALFILERRDPVLPLLRSPGEQIGAEMRPALVETLFLYNAPYHDGAVLIGEGKIQRAGCVLPLSENSDLPPVYGTRHRAAIGISEASDALGVVVSEQRREVSAVEHGDIHTMETAGELATWLSARLRARAEPKGAAEALKEALLSNWRSKTATLAAVCLLWLVGSYQRGNPRDNLFSRIAPGVEETYSVPVSYYNLEKGLALGAVPHERVKVRLRARQDTLNFLDPGRLRVNVNLAGRSDGLARIDLSARNIDLPVEIQVMEIQPPEISVPIVRRGPRPSAKPSPPAP</sequence>
<dbReference type="Pfam" id="PF07949">
    <property type="entry name" value="YbbR"/>
    <property type="match status" value="1"/>
</dbReference>
<protein>
    <submittedName>
        <fullName evidence="8">DNA integrity scanning protein DisA nucleotide-binding domain protein</fullName>
    </submittedName>
</protein>
<keyword evidence="2" id="KW-0808">Transferase</keyword>
<dbReference type="EMBL" id="JACPUR010000020">
    <property type="protein sequence ID" value="MBI3127906.1"/>
    <property type="molecule type" value="Genomic_DNA"/>
</dbReference>